<evidence type="ECO:0000313" key="2">
    <source>
        <dbReference type="EMBL" id="CAE8735579.1"/>
    </source>
</evidence>
<feature type="region of interest" description="Disordered" evidence="1">
    <location>
        <begin position="771"/>
        <end position="848"/>
    </location>
</feature>
<dbReference type="AlphaFoldDB" id="A0A813LQM6"/>
<dbReference type="Proteomes" id="UP000626109">
    <property type="component" value="Unassembled WGS sequence"/>
</dbReference>
<proteinExistence type="predicted"/>
<accession>A0A813LQM6</accession>
<reference evidence="2" key="1">
    <citation type="submission" date="2021-02" db="EMBL/GenBank/DDBJ databases">
        <authorList>
            <person name="Dougan E. K."/>
            <person name="Rhodes N."/>
            <person name="Thang M."/>
            <person name="Chan C."/>
        </authorList>
    </citation>
    <scope>NUCLEOTIDE SEQUENCE</scope>
</reference>
<evidence type="ECO:0000313" key="3">
    <source>
        <dbReference type="Proteomes" id="UP000626109"/>
    </source>
</evidence>
<gene>
    <name evidence="2" type="ORF">PGLA2088_LOCUS47913</name>
</gene>
<evidence type="ECO:0000256" key="1">
    <source>
        <dbReference type="SAM" id="MobiDB-lite"/>
    </source>
</evidence>
<organism evidence="2 3">
    <name type="scientific">Polarella glacialis</name>
    <name type="common">Dinoflagellate</name>
    <dbReference type="NCBI Taxonomy" id="89957"/>
    <lineage>
        <taxon>Eukaryota</taxon>
        <taxon>Sar</taxon>
        <taxon>Alveolata</taxon>
        <taxon>Dinophyceae</taxon>
        <taxon>Suessiales</taxon>
        <taxon>Suessiaceae</taxon>
        <taxon>Polarella</taxon>
    </lineage>
</organism>
<comment type="caution">
    <text evidence="2">The sequence shown here is derived from an EMBL/GenBank/DDBJ whole genome shotgun (WGS) entry which is preliminary data.</text>
</comment>
<feature type="compositionally biased region" description="Acidic residues" evidence="1">
    <location>
        <begin position="771"/>
        <end position="806"/>
    </location>
</feature>
<sequence length="882" mass="95369">MVPCRSVCRQWNEFLKAHTPEALHGFKLPAVAHVAMHWGMFSERGVLMTHSWHERSELLWITDPDSDHGDCFVGQHEGCCISASEAYHLWKALLEKVHLLHGSQGQRHPFGQGLEVCRLQLGAAASNNNSKNQVVVEVSQPNSARRSPWDLEKFESDTSSASNLTGFKELCYEAMARCCSSTGTPNCRCKLGREDGQRLLKMCPFAACPQDLPVQPASLFQAHQPPAQVGGWLVEKNPGPRPLCRDLAAEKTMPGPVPPVAPASVVAQLRPLLWSAAALGPEQLVAWDEWFSAPAPRSSGPGAWQSLALETASVLSEAAANCSAEARQEVRAGTLLTPNLALLCVQLSALEGVLACGGTAAAVVVSHSLLVNLEVAYETLADYAASQLLRPQLTLQAGRQEGHLSHLCSEALRLPLLLLARCAELGPEAITARELLALARGDLAVAVAAAVAVIRKPGLSSHPRLQVRLWQALFEFSTPQCAVEMAGRESDGGDIPIQELTEEYVQHAHCLALCLAQADALEACCDSASATMEGNCRAAVLVGCLRMLHGLSASHHLWAPGRILARRLATLWPRFGFRLLAPHLRRLLATAEGTGSGSGPRAPSQAARELRRDLRTLGWLLHHAPEFREQARPLCAEIALRCATCGSHEPATLAVAVGAAANAGALVEVERGKTSALYAALEGVDSQRKELVCQSFPAETNQRLWIVKGAWAVVEKLGFWAHREEDDGTLPEDEEDAYAQKREADLAAIAKLQPGGGWGFNPLIPECDCPDPLEDWGDADWQDWGEGDCEDGQGEGDCEEGDEEDCQEQHAEDWEEGAEWNGQEGGLGYEELQDEEDEPGGPLGHLKVAPPCPTRALQVTALLCRAPQEFRCAIDGRICRDP</sequence>
<name>A0A813LQM6_POLGL</name>
<dbReference type="EMBL" id="CAJNNW010036562">
    <property type="protein sequence ID" value="CAE8735579.1"/>
    <property type="molecule type" value="Genomic_DNA"/>
</dbReference>
<protein>
    <submittedName>
        <fullName evidence="2">Uncharacterized protein</fullName>
    </submittedName>
</protein>
<feature type="non-terminal residue" evidence="2">
    <location>
        <position position="882"/>
    </location>
</feature>